<reference evidence="3 4" key="1">
    <citation type="submission" date="2019-09" db="EMBL/GenBank/DDBJ databases">
        <title>The complete genome of Methanoplanus sp. FWC-SCC4.</title>
        <authorList>
            <person name="Chen S.-C."/>
            <person name="Zhou Y.-Z."/>
            <person name="Lai M.-C."/>
        </authorList>
    </citation>
    <scope>NUCLEOTIDE SEQUENCE [LARGE SCALE GENOMIC DNA]</scope>
    <source>
        <strain evidence="3 4">FWC-SCC4</strain>
    </source>
</reference>
<accession>A0AA97FG64</accession>
<dbReference type="NCBIfam" id="TIGR02537">
    <property type="entry name" value="arch_flag_Nterm"/>
    <property type="match status" value="1"/>
</dbReference>
<dbReference type="EMBL" id="CP043875">
    <property type="protein sequence ID" value="WOF16851.1"/>
    <property type="molecule type" value="Genomic_DNA"/>
</dbReference>
<dbReference type="RefSeq" id="WP_317136288.1">
    <property type="nucleotide sequence ID" value="NZ_CP043875.1"/>
</dbReference>
<evidence type="ECO:0000256" key="1">
    <source>
        <dbReference type="SAM" id="Phobius"/>
    </source>
</evidence>
<protein>
    <submittedName>
        <fullName evidence="3">Type IV pilin</fullName>
    </submittedName>
</protein>
<dbReference type="PANTHER" id="PTHR38138:SF1">
    <property type="entry name" value="ARCHAEAL TYPE IV PILIN N-TERMINAL DOMAIN-CONTAINING PROTEIN"/>
    <property type="match status" value="1"/>
</dbReference>
<evidence type="ECO:0000313" key="4">
    <source>
        <dbReference type="Proteomes" id="UP001301797"/>
    </source>
</evidence>
<gene>
    <name evidence="3" type="ORF">F1737_09200</name>
</gene>
<feature type="domain" description="Archaeal Type IV pilin N-terminal" evidence="2">
    <location>
        <begin position="14"/>
        <end position="85"/>
    </location>
</feature>
<keyword evidence="1" id="KW-0472">Membrane</keyword>
<name>A0AA97FG64_9EURY</name>
<keyword evidence="1" id="KW-0812">Transmembrane</keyword>
<keyword evidence="4" id="KW-1185">Reference proteome</keyword>
<sequence length="134" mass="14279">MSRYNKINTIKDEEAVSPVIGVILMVAITVILAAVIAVFVFGLTGDMDSSVQKDVKLQVSTNNTGFVEFIVFSGNDVSELVNITISNGSAGSDQSYQHNFKIGETLTSPFRKTEGAVVATGTFADGSRQVLART</sequence>
<dbReference type="KEGG" id="mefw:F1737_09200"/>
<keyword evidence="1" id="KW-1133">Transmembrane helix</keyword>
<proteinExistence type="predicted"/>
<dbReference type="Proteomes" id="UP001301797">
    <property type="component" value="Chromosome"/>
</dbReference>
<organism evidence="3 4">
    <name type="scientific">Methanochimaera problematica</name>
    <dbReference type="NCBI Taxonomy" id="2609417"/>
    <lineage>
        <taxon>Archaea</taxon>
        <taxon>Methanobacteriati</taxon>
        <taxon>Methanobacteriota</taxon>
        <taxon>Stenosarchaea group</taxon>
        <taxon>Methanomicrobia</taxon>
        <taxon>Methanomicrobiales</taxon>
        <taxon>Methanomicrobiaceae</taxon>
        <taxon>Methanochimaera</taxon>
    </lineage>
</organism>
<evidence type="ECO:0000259" key="2">
    <source>
        <dbReference type="Pfam" id="PF07790"/>
    </source>
</evidence>
<dbReference type="Pfam" id="PF07790">
    <property type="entry name" value="Pilin_N"/>
    <property type="match status" value="1"/>
</dbReference>
<dbReference type="PANTHER" id="PTHR38138">
    <property type="entry name" value="VNG6441H"/>
    <property type="match status" value="1"/>
</dbReference>
<dbReference type="InterPro" id="IPR013373">
    <property type="entry name" value="Flagellin/pilin_N_arc"/>
</dbReference>
<dbReference type="AlphaFoldDB" id="A0AA97FG64"/>
<dbReference type="InterPro" id="IPR012859">
    <property type="entry name" value="Pilin_N_archaeal"/>
</dbReference>
<evidence type="ECO:0000313" key="3">
    <source>
        <dbReference type="EMBL" id="WOF16851.1"/>
    </source>
</evidence>
<dbReference type="GeneID" id="85230340"/>
<feature type="transmembrane region" description="Helical" evidence="1">
    <location>
        <begin position="20"/>
        <end position="43"/>
    </location>
</feature>